<reference evidence="1" key="1">
    <citation type="journal article" date="2021" name="Proc. Natl. Acad. Sci. U.S.A.">
        <title>A Catalog of Tens of Thousands of Viruses from Human Metagenomes Reveals Hidden Associations with Chronic Diseases.</title>
        <authorList>
            <person name="Tisza M.J."/>
            <person name="Buck C.B."/>
        </authorList>
    </citation>
    <scope>NUCLEOTIDE SEQUENCE</scope>
    <source>
        <strain evidence="1">Ctr0c13</strain>
    </source>
</reference>
<sequence>MIIQGFIETNKGPVDVRDLKIGDCVLNQMHRAHPVTAIEEIEVTGGFTFKKNKALILAKQTSVRTLYGAMTLTGNRKMPLTMVQPNMREIRDTAVPVSGTFTAYKITADGGDAVFASNYCIETEENHA</sequence>
<organism evidence="1">
    <name type="scientific">Siphoviridae sp. ctr0c13</name>
    <dbReference type="NCBI Taxonomy" id="2825683"/>
    <lineage>
        <taxon>Viruses</taxon>
        <taxon>Duplodnaviria</taxon>
        <taxon>Heunggongvirae</taxon>
        <taxon>Uroviricota</taxon>
        <taxon>Caudoviricetes</taxon>
    </lineage>
</organism>
<dbReference type="EMBL" id="BK015935">
    <property type="protein sequence ID" value="DAF86042.1"/>
    <property type="molecule type" value="Genomic_DNA"/>
</dbReference>
<protein>
    <submittedName>
        <fullName evidence="1">Uncharacterized protein</fullName>
    </submittedName>
</protein>
<name>A0A8S5TV04_9CAUD</name>
<evidence type="ECO:0000313" key="1">
    <source>
        <dbReference type="EMBL" id="DAF86042.1"/>
    </source>
</evidence>
<accession>A0A8S5TV04</accession>
<proteinExistence type="predicted"/>